<keyword evidence="4" id="KW-0521">NADP</keyword>
<keyword evidence="2" id="KW-0285">Flavoprotein</keyword>
<dbReference type="PANTHER" id="PTHR23023">
    <property type="entry name" value="DIMETHYLANILINE MONOOXYGENASE"/>
    <property type="match status" value="1"/>
</dbReference>
<keyword evidence="5" id="KW-0560">Oxidoreductase</keyword>
<reference evidence="6" key="1">
    <citation type="journal article" date="2020" name="Stud. Mycol.">
        <title>101 Dothideomycetes genomes: a test case for predicting lifestyles and emergence of pathogens.</title>
        <authorList>
            <person name="Haridas S."/>
            <person name="Albert R."/>
            <person name="Binder M."/>
            <person name="Bloem J."/>
            <person name="Labutti K."/>
            <person name="Salamov A."/>
            <person name="Andreopoulos B."/>
            <person name="Baker S."/>
            <person name="Barry K."/>
            <person name="Bills G."/>
            <person name="Bluhm B."/>
            <person name="Cannon C."/>
            <person name="Castanera R."/>
            <person name="Culley D."/>
            <person name="Daum C."/>
            <person name="Ezra D."/>
            <person name="Gonzalez J."/>
            <person name="Henrissat B."/>
            <person name="Kuo A."/>
            <person name="Liang C."/>
            <person name="Lipzen A."/>
            <person name="Lutzoni F."/>
            <person name="Magnuson J."/>
            <person name="Mondo S."/>
            <person name="Nolan M."/>
            <person name="Ohm R."/>
            <person name="Pangilinan J."/>
            <person name="Park H.-J."/>
            <person name="Ramirez L."/>
            <person name="Alfaro M."/>
            <person name="Sun H."/>
            <person name="Tritt A."/>
            <person name="Yoshinaga Y."/>
            <person name="Zwiers L.-H."/>
            <person name="Turgeon B."/>
            <person name="Goodwin S."/>
            <person name="Spatafora J."/>
            <person name="Crous P."/>
            <person name="Grigoriev I."/>
        </authorList>
    </citation>
    <scope>NUCLEOTIDE SEQUENCE</scope>
    <source>
        <strain evidence="6">CBS 269.34</strain>
    </source>
</reference>
<dbReference type="InterPro" id="IPR000960">
    <property type="entry name" value="Flavin_mOase"/>
</dbReference>
<organism evidence="6 7">
    <name type="scientific">Lophium mytilinum</name>
    <dbReference type="NCBI Taxonomy" id="390894"/>
    <lineage>
        <taxon>Eukaryota</taxon>
        <taxon>Fungi</taxon>
        <taxon>Dikarya</taxon>
        <taxon>Ascomycota</taxon>
        <taxon>Pezizomycotina</taxon>
        <taxon>Dothideomycetes</taxon>
        <taxon>Pleosporomycetidae</taxon>
        <taxon>Mytilinidiales</taxon>
        <taxon>Mytilinidiaceae</taxon>
        <taxon>Lophium</taxon>
    </lineage>
</organism>
<accession>A0A6A6Q8Q1</accession>
<dbReference type="InterPro" id="IPR036188">
    <property type="entry name" value="FAD/NAD-bd_sf"/>
</dbReference>
<dbReference type="Proteomes" id="UP000799750">
    <property type="component" value="Unassembled WGS sequence"/>
</dbReference>
<evidence type="ECO:0000256" key="2">
    <source>
        <dbReference type="ARBA" id="ARBA00022630"/>
    </source>
</evidence>
<name>A0A6A6Q8Q1_9PEZI</name>
<dbReference type="OrthoDB" id="66881at2759"/>
<dbReference type="InterPro" id="IPR020946">
    <property type="entry name" value="Flavin_mOase-like"/>
</dbReference>
<dbReference type="GO" id="GO:0050661">
    <property type="term" value="F:NADP binding"/>
    <property type="evidence" value="ECO:0007669"/>
    <property type="project" value="InterPro"/>
</dbReference>
<evidence type="ECO:0000256" key="5">
    <source>
        <dbReference type="ARBA" id="ARBA00023002"/>
    </source>
</evidence>
<evidence type="ECO:0000313" key="7">
    <source>
        <dbReference type="Proteomes" id="UP000799750"/>
    </source>
</evidence>
<dbReference type="Gene3D" id="3.50.50.60">
    <property type="entry name" value="FAD/NAD(P)-binding domain"/>
    <property type="match status" value="1"/>
</dbReference>
<dbReference type="AlphaFoldDB" id="A0A6A6Q8Q1"/>
<protein>
    <submittedName>
        <fullName evidence="6">FAD/NAD(P)-binding domain-containing protein</fullName>
    </submittedName>
</protein>
<dbReference type="EMBL" id="MU004202">
    <property type="protein sequence ID" value="KAF2488672.1"/>
    <property type="molecule type" value="Genomic_DNA"/>
</dbReference>
<dbReference type="GO" id="GO:0004499">
    <property type="term" value="F:N,N-dimethylaniline monooxygenase activity"/>
    <property type="evidence" value="ECO:0007669"/>
    <property type="project" value="InterPro"/>
</dbReference>
<dbReference type="SUPFAM" id="SSF51905">
    <property type="entry name" value="FAD/NAD(P)-binding domain"/>
    <property type="match status" value="2"/>
</dbReference>
<comment type="similarity">
    <text evidence="1">Belongs to the FMO family.</text>
</comment>
<dbReference type="GO" id="GO:0050660">
    <property type="term" value="F:flavin adenine dinucleotide binding"/>
    <property type="evidence" value="ECO:0007669"/>
    <property type="project" value="InterPro"/>
</dbReference>
<dbReference type="Pfam" id="PF00743">
    <property type="entry name" value="FMO-like"/>
    <property type="match status" value="1"/>
</dbReference>
<sequence length="533" mass="58916">MPPSPQKPPSETKVAVIGGGPQGLCALKNLLEIGFDAILLEQRDRIGGLWAYSDDPNTVTVLESTLANVSKYKNCYSDFPIGKDEPVYYTQAQFLDYLERYADSFNLRPQTQLNTTVLSISKSNPHGWTIKTQNSSQETFSHFDKVVLATGAYHTPSIPTLPNAPLFTGQILHSSAFKHPASFINKRVLVVGFSNTAADICAELVAHHAASVLVSHRRGIHVLPRIVNNKPVDLFASRRVASIGAAIAALAPVKSLGLVEKAVADLSEKCWELDPAWGFRPAPPRITNRVMLSDTFVPQLRDGSLKSVANVKQIVDGETVELEDGARVVVDAIVFCTGYHRRDPQFLAEILGGEEGGLVPHRLYQNIFPPKYAESVAVLDSWQLGSGICEVADLACMAVAQVFKGAFEMPEEDCMNKEIDAHHRWVDMVLSKEPAAAPKVVQEGKWRAWLHAAAGTGVNENLGYGWKGWWFWVWQPRWCSLLMGGIDSPYIARLFERRRRKWEGAGRAIVEANEDLERRFGKGHEGKGGKKIK</sequence>
<dbReference type="PRINTS" id="PR00370">
    <property type="entry name" value="FMOXYGENASE"/>
</dbReference>
<evidence type="ECO:0000256" key="4">
    <source>
        <dbReference type="ARBA" id="ARBA00022857"/>
    </source>
</evidence>
<proteinExistence type="inferred from homology"/>
<dbReference type="InterPro" id="IPR050346">
    <property type="entry name" value="FMO-like"/>
</dbReference>
<gene>
    <name evidence="6" type="ORF">BU16DRAFT_600958</name>
</gene>
<keyword evidence="7" id="KW-1185">Reference proteome</keyword>
<evidence type="ECO:0000256" key="1">
    <source>
        <dbReference type="ARBA" id="ARBA00009183"/>
    </source>
</evidence>
<dbReference type="PIRSF" id="PIRSF000332">
    <property type="entry name" value="FMO"/>
    <property type="match status" value="1"/>
</dbReference>
<keyword evidence="3" id="KW-0274">FAD</keyword>
<evidence type="ECO:0000256" key="3">
    <source>
        <dbReference type="ARBA" id="ARBA00022827"/>
    </source>
</evidence>
<evidence type="ECO:0000313" key="6">
    <source>
        <dbReference type="EMBL" id="KAF2488672.1"/>
    </source>
</evidence>